<organism evidence="1 2">
    <name type="scientific">Sporanaerobium hydrogeniformans</name>
    <dbReference type="NCBI Taxonomy" id="3072179"/>
    <lineage>
        <taxon>Bacteria</taxon>
        <taxon>Bacillati</taxon>
        <taxon>Bacillota</taxon>
        <taxon>Clostridia</taxon>
        <taxon>Lachnospirales</taxon>
        <taxon>Lachnospiraceae</taxon>
        <taxon>Sporanaerobium</taxon>
    </lineage>
</organism>
<name>A0AC61DE33_9FIRM</name>
<evidence type="ECO:0000313" key="2">
    <source>
        <dbReference type="Proteomes" id="UP000224460"/>
    </source>
</evidence>
<proteinExistence type="predicted"/>
<evidence type="ECO:0000313" key="1">
    <source>
        <dbReference type="EMBL" id="PHV71416.1"/>
    </source>
</evidence>
<gene>
    <name evidence="1" type="ORF">CS063_05040</name>
</gene>
<reference evidence="1" key="1">
    <citation type="submission" date="2017-10" db="EMBL/GenBank/DDBJ databases">
        <title>Genome sequence of cellulolytic Lachnospiraceae bacterium XHS1971 isolated from hotspring sediment.</title>
        <authorList>
            <person name="Vasudevan G."/>
            <person name="Joshi A.J."/>
            <person name="Hivarkar S."/>
            <person name="Lanjekar V.B."/>
            <person name="Dhakephalkar P.K."/>
            <person name="Dagar S."/>
        </authorList>
    </citation>
    <scope>NUCLEOTIDE SEQUENCE</scope>
    <source>
        <strain evidence="1">XHS1971</strain>
    </source>
</reference>
<keyword evidence="2" id="KW-1185">Reference proteome</keyword>
<sequence>MKKRKNKRWIFLLCLGLVWSLVGCQGKAEPSTKEDKLQLVTSFYPIYIATLNVIKDVPNVELVNMTEPITGCLHDYSLTTKDMKLLEKADAFIINGADMEAFMDKVTTQLQNLTIIEASKGIPLIEEGEEVNPHVWVSISKAIMQVNHIAEGLKELDPLHSALYEANAKAYTEKLEALKQEMHSTLDKIDQKEIVTFHEAFPYFAEEFGLDIIGVVEREPGSQPSVKELADTVEQIKAYGIKALFAEPQYPTKAAETIAKETGAQVYVLDPAVTGPMMEDAYLEIMRNNLAVLKEALE</sequence>
<comment type="caution">
    <text evidence="1">The sequence shown here is derived from an EMBL/GenBank/DDBJ whole genome shotgun (WGS) entry which is preliminary data.</text>
</comment>
<dbReference type="Proteomes" id="UP000224460">
    <property type="component" value="Unassembled WGS sequence"/>
</dbReference>
<protein>
    <submittedName>
        <fullName evidence="1">Zinc ABC transporter substrate-binding protein</fullName>
    </submittedName>
</protein>
<accession>A0AC61DE33</accession>
<dbReference type="EMBL" id="PEDL01000003">
    <property type="protein sequence ID" value="PHV71416.1"/>
    <property type="molecule type" value="Genomic_DNA"/>
</dbReference>